<dbReference type="PANTHER" id="PTHR30469">
    <property type="entry name" value="MULTIDRUG RESISTANCE PROTEIN MDTA"/>
    <property type="match status" value="1"/>
</dbReference>
<dbReference type="EMBL" id="JAHKPV010000001">
    <property type="protein sequence ID" value="MBU2873336.1"/>
    <property type="molecule type" value="Genomic_DNA"/>
</dbReference>
<dbReference type="Pfam" id="PF25954">
    <property type="entry name" value="Beta-barrel_RND_2"/>
    <property type="match status" value="1"/>
</dbReference>
<evidence type="ECO:0000259" key="5">
    <source>
        <dbReference type="Pfam" id="PF25973"/>
    </source>
</evidence>
<evidence type="ECO:0000313" key="7">
    <source>
        <dbReference type="Proteomes" id="UP000753376"/>
    </source>
</evidence>
<dbReference type="InterPro" id="IPR006143">
    <property type="entry name" value="RND_pump_MFP"/>
</dbReference>
<keyword evidence="7" id="KW-1185">Reference proteome</keyword>
<feature type="domain" description="CzcB-like barrel-sandwich hybrid" evidence="5">
    <location>
        <begin position="72"/>
        <end position="195"/>
    </location>
</feature>
<reference evidence="6 7" key="1">
    <citation type="submission" date="2021-05" db="EMBL/GenBank/DDBJ databases">
        <title>Draft genomes of bacteria isolated from model marine particles.</title>
        <authorList>
            <person name="Datta M.S."/>
            <person name="Schwartzman J.A."/>
            <person name="Enke T.N."/>
            <person name="Saavedra J."/>
            <person name="Cermak N."/>
            <person name="Cordero O.X."/>
        </authorList>
    </citation>
    <scope>NUCLEOTIDE SEQUENCE [LARGE SCALE GENOMIC DNA]</scope>
    <source>
        <strain evidence="6 7">D2M19</strain>
    </source>
</reference>
<protein>
    <submittedName>
        <fullName evidence="6">Efflux RND transporter periplasmic adaptor subunit</fullName>
    </submittedName>
</protein>
<evidence type="ECO:0000259" key="4">
    <source>
        <dbReference type="Pfam" id="PF25967"/>
    </source>
</evidence>
<feature type="region of interest" description="Disordered" evidence="2">
    <location>
        <begin position="353"/>
        <end position="377"/>
    </location>
</feature>
<accession>A0ABS6A583</accession>
<feature type="domain" description="Multidrug resistance protein MdtA-like C-terminal permuted SH3" evidence="4">
    <location>
        <begin position="282"/>
        <end position="340"/>
    </location>
</feature>
<name>A0ABS6A583_9GAMM</name>
<dbReference type="Pfam" id="PF25967">
    <property type="entry name" value="RND-MFP_C"/>
    <property type="match status" value="1"/>
</dbReference>
<dbReference type="InterPro" id="IPR058627">
    <property type="entry name" value="MdtA-like_C"/>
</dbReference>
<organism evidence="6 7">
    <name type="scientific">Marinobacter salexigens</name>
    <dbReference type="NCBI Taxonomy" id="1925763"/>
    <lineage>
        <taxon>Bacteria</taxon>
        <taxon>Pseudomonadati</taxon>
        <taxon>Pseudomonadota</taxon>
        <taxon>Gammaproteobacteria</taxon>
        <taxon>Pseudomonadales</taxon>
        <taxon>Marinobacteraceae</taxon>
        <taxon>Marinobacter</taxon>
    </lineage>
</organism>
<evidence type="ECO:0000313" key="6">
    <source>
        <dbReference type="EMBL" id="MBU2873336.1"/>
    </source>
</evidence>
<comment type="similarity">
    <text evidence="1">Belongs to the membrane fusion protein (MFP) (TC 8.A.1) family.</text>
</comment>
<dbReference type="Proteomes" id="UP000753376">
    <property type="component" value="Unassembled WGS sequence"/>
</dbReference>
<evidence type="ECO:0000256" key="1">
    <source>
        <dbReference type="ARBA" id="ARBA00009477"/>
    </source>
</evidence>
<feature type="domain" description="CusB-like beta-barrel" evidence="3">
    <location>
        <begin position="202"/>
        <end position="274"/>
    </location>
</feature>
<gene>
    <name evidence="6" type="ORF">KO508_04860</name>
</gene>
<evidence type="ECO:0000256" key="2">
    <source>
        <dbReference type="SAM" id="MobiDB-lite"/>
    </source>
</evidence>
<sequence length="377" mass="41329">MRTASRFLIAIIFLGVVLGGIFGYKFYQFGQMKEMLSQPQPPAEVSATEARTESWTPSIKAVGSVNAVNGIEVANEVPGVISSINFESGDTVKKGDILIRLNTAIDEAAVRTRRAEAQLAEQEFKRISDLLPKRAVSQSQFDESKANFDAAQARVNEADAQLSKKVIRAPFDGTLGIRMVDQGEYIATGTPIVEINMLDPIYVDFTLSEKNLQDVAREYSVVATVAAVPEQEFKGKVSAINTSVNPETRTVRVRATLSNPQKLLRPGMFATIRTLQPKDDKVVTVPRTAVSYNTYGDFVFVIEENDDGDLVVNRRSVTAGQTRDKRVAILSGLEAGEKVVSKALLRLRAGQKVKIQEENSDESSGQSQKKQPQEASE</sequence>
<evidence type="ECO:0000259" key="3">
    <source>
        <dbReference type="Pfam" id="PF25954"/>
    </source>
</evidence>
<dbReference type="NCBIfam" id="TIGR01730">
    <property type="entry name" value="RND_mfp"/>
    <property type="match status" value="1"/>
</dbReference>
<dbReference type="RefSeq" id="WP_216007162.1">
    <property type="nucleotide sequence ID" value="NZ_JAHKPV010000001.1"/>
</dbReference>
<feature type="compositionally biased region" description="Polar residues" evidence="2">
    <location>
        <begin position="362"/>
        <end position="377"/>
    </location>
</feature>
<proteinExistence type="inferred from homology"/>
<dbReference type="InterPro" id="IPR058647">
    <property type="entry name" value="BSH_CzcB-like"/>
</dbReference>
<dbReference type="Pfam" id="PF25973">
    <property type="entry name" value="BSH_CzcB"/>
    <property type="match status" value="1"/>
</dbReference>
<dbReference type="InterPro" id="IPR058792">
    <property type="entry name" value="Beta-barrel_RND_2"/>
</dbReference>
<comment type="caution">
    <text evidence="6">The sequence shown here is derived from an EMBL/GenBank/DDBJ whole genome shotgun (WGS) entry which is preliminary data.</text>
</comment>
<dbReference type="PANTHER" id="PTHR30469:SF11">
    <property type="entry name" value="BLL4320 PROTEIN"/>
    <property type="match status" value="1"/>
</dbReference>